<dbReference type="PANTHER" id="PTHR43578">
    <property type="entry name" value="NADH-QUINONE OXIDOREDUCTASE SUBUNIT F"/>
    <property type="match status" value="1"/>
</dbReference>
<name>B3QYJ7_CHLT3</name>
<gene>
    <name evidence="4" type="ordered locus">Ctha_1161</name>
</gene>
<dbReference type="AlphaFoldDB" id="B3QYJ7"/>
<keyword evidence="2" id="KW-0408">Iron</keyword>
<evidence type="ECO:0000313" key="4">
    <source>
        <dbReference type="EMBL" id="ACF13625.1"/>
    </source>
</evidence>
<dbReference type="EMBL" id="CP001100">
    <property type="protein sequence ID" value="ACF13625.1"/>
    <property type="molecule type" value="Genomic_DNA"/>
</dbReference>
<dbReference type="InterPro" id="IPR036249">
    <property type="entry name" value="Thioredoxin-like_sf"/>
</dbReference>
<dbReference type="GO" id="GO:0046872">
    <property type="term" value="F:metal ion binding"/>
    <property type="evidence" value="ECO:0007669"/>
    <property type="project" value="UniProtKB-KW"/>
</dbReference>
<dbReference type="CDD" id="cd02980">
    <property type="entry name" value="TRX_Fd_family"/>
    <property type="match status" value="1"/>
</dbReference>
<sequence>MEMPLDSEKKRVYVCHKLRPETDARSCCIRRGSESVLLAFREEIGKQHCEQIEAVESKCLGACTEGCVVLVHPDNIWYGKVTEADVAEIVHEHFINGKPLERLQLKQYSVPLKPLEIGNPKI</sequence>
<keyword evidence="3" id="KW-0411">Iron-sulfur</keyword>
<proteinExistence type="predicted"/>
<dbReference type="SUPFAM" id="SSF52833">
    <property type="entry name" value="Thioredoxin-like"/>
    <property type="match status" value="1"/>
</dbReference>
<organism evidence="4 5">
    <name type="scientific">Chloroherpeton thalassium (strain ATCC 35110 / GB-78)</name>
    <dbReference type="NCBI Taxonomy" id="517418"/>
    <lineage>
        <taxon>Bacteria</taxon>
        <taxon>Pseudomonadati</taxon>
        <taxon>Chlorobiota</taxon>
        <taxon>Chlorobiia</taxon>
        <taxon>Chlorobiales</taxon>
        <taxon>Chloroherpetonaceae</taxon>
        <taxon>Chloroherpeton</taxon>
    </lineage>
</organism>
<protein>
    <submittedName>
        <fullName evidence="4">Ferredoxin-like protein</fullName>
    </submittedName>
</protein>
<accession>B3QYJ7</accession>
<dbReference type="Gene3D" id="3.40.30.10">
    <property type="entry name" value="Glutaredoxin"/>
    <property type="match status" value="1"/>
</dbReference>
<dbReference type="PANTHER" id="PTHR43578:SF3">
    <property type="entry name" value="NADH-QUINONE OXIDOREDUCTASE SUBUNIT F"/>
    <property type="match status" value="1"/>
</dbReference>
<keyword evidence="5" id="KW-1185">Reference proteome</keyword>
<evidence type="ECO:0000313" key="5">
    <source>
        <dbReference type="Proteomes" id="UP000001208"/>
    </source>
</evidence>
<evidence type="ECO:0000256" key="3">
    <source>
        <dbReference type="ARBA" id="ARBA00023014"/>
    </source>
</evidence>
<dbReference type="HOGENOM" id="CLU_126515_1_1_10"/>
<reference evidence="4 5" key="1">
    <citation type="submission" date="2008-06" db="EMBL/GenBank/DDBJ databases">
        <title>Complete sequence of Chloroherpeton thalassium ATCC 35110.</title>
        <authorList>
            <consortium name="US DOE Joint Genome Institute"/>
            <person name="Lucas S."/>
            <person name="Copeland A."/>
            <person name="Lapidus A."/>
            <person name="Glavina del Rio T."/>
            <person name="Dalin E."/>
            <person name="Tice H."/>
            <person name="Bruce D."/>
            <person name="Goodwin L."/>
            <person name="Pitluck S."/>
            <person name="Schmutz J."/>
            <person name="Larimer F."/>
            <person name="Land M."/>
            <person name="Hauser L."/>
            <person name="Kyrpides N."/>
            <person name="Mikhailova N."/>
            <person name="Liu Z."/>
            <person name="Li T."/>
            <person name="Zhao F."/>
            <person name="Overmann J."/>
            <person name="Bryant D.A."/>
            <person name="Richardson P."/>
        </authorList>
    </citation>
    <scope>NUCLEOTIDE SEQUENCE [LARGE SCALE GENOMIC DNA]</scope>
    <source>
        <strain evidence="5">ATCC 35110 / GB-78</strain>
    </source>
</reference>
<evidence type="ECO:0000256" key="2">
    <source>
        <dbReference type="ARBA" id="ARBA00023004"/>
    </source>
</evidence>
<dbReference type="KEGG" id="cts:Ctha_1161"/>
<dbReference type="GO" id="GO:0051536">
    <property type="term" value="F:iron-sulfur cluster binding"/>
    <property type="evidence" value="ECO:0007669"/>
    <property type="project" value="UniProtKB-KW"/>
</dbReference>
<dbReference type="Proteomes" id="UP000001208">
    <property type="component" value="Chromosome"/>
</dbReference>
<evidence type="ECO:0000256" key="1">
    <source>
        <dbReference type="ARBA" id="ARBA00022723"/>
    </source>
</evidence>
<dbReference type="eggNOG" id="COG3411">
    <property type="taxonomic scope" value="Bacteria"/>
</dbReference>
<dbReference type="STRING" id="517418.Ctha_1161"/>
<keyword evidence="1" id="KW-0479">Metal-binding</keyword>